<accession>A0A9X1HRY3</accession>
<dbReference type="EMBL" id="JAIXNE010000003">
    <property type="protein sequence ID" value="MCA6076289.1"/>
    <property type="molecule type" value="Genomic_DNA"/>
</dbReference>
<dbReference type="InterPro" id="IPR007349">
    <property type="entry name" value="DUF418"/>
</dbReference>
<feature type="transmembrane region" description="Helical" evidence="1">
    <location>
        <begin position="101"/>
        <end position="120"/>
    </location>
</feature>
<evidence type="ECO:0000313" key="6">
    <source>
        <dbReference type="Proteomes" id="UP001139409"/>
    </source>
</evidence>
<feature type="domain" description="DUF418" evidence="2">
    <location>
        <begin position="255"/>
        <end position="415"/>
    </location>
</feature>
<dbReference type="InterPro" id="IPR052529">
    <property type="entry name" value="Bact_Transport_Assoc"/>
</dbReference>
<feature type="transmembrane region" description="Helical" evidence="1">
    <location>
        <begin position="62"/>
        <end position="89"/>
    </location>
</feature>
<keyword evidence="6" id="KW-1185">Reference proteome</keyword>
<dbReference type="AlphaFoldDB" id="A0A9X1HRY3"/>
<feature type="transmembrane region" description="Helical" evidence="1">
    <location>
        <begin position="236"/>
        <end position="256"/>
    </location>
</feature>
<dbReference type="Proteomes" id="UP001139409">
    <property type="component" value="Unassembled WGS sequence"/>
</dbReference>
<evidence type="ECO:0000256" key="1">
    <source>
        <dbReference type="SAM" id="Phobius"/>
    </source>
</evidence>
<dbReference type="RefSeq" id="WP_225698218.1">
    <property type="nucleotide sequence ID" value="NZ_JAIXNE010000002.1"/>
</dbReference>
<evidence type="ECO:0000259" key="2">
    <source>
        <dbReference type="Pfam" id="PF04235"/>
    </source>
</evidence>
<evidence type="ECO:0000313" key="5">
    <source>
        <dbReference type="EMBL" id="MCA6077417.1"/>
    </source>
</evidence>
<protein>
    <submittedName>
        <fullName evidence="3">DUF418 domain-containing protein</fullName>
    </submittedName>
</protein>
<reference evidence="3" key="1">
    <citation type="submission" date="2021-09" db="EMBL/GenBank/DDBJ databases">
        <title>Fulvivirga sp. isolated from coastal sediment.</title>
        <authorList>
            <person name="Yu H."/>
        </authorList>
    </citation>
    <scope>NUCLEOTIDE SEQUENCE</scope>
    <source>
        <strain evidence="3">1062</strain>
    </source>
</reference>
<keyword evidence="1" id="KW-0472">Membrane</keyword>
<gene>
    <name evidence="3" type="ORF">LDX50_09535</name>
    <name evidence="4" type="ORF">LDX50_15505</name>
    <name evidence="5" type="ORF">LDX50_21225</name>
</gene>
<keyword evidence="1" id="KW-1133">Transmembrane helix</keyword>
<dbReference type="EMBL" id="JAIXNE010000004">
    <property type="protein sequence ID" value="MCA6077417.1"/>
    <property type="molecule type" value="Genomic_DNA"/>
</dbReference>
<sequence>MQGNLNDPQPIQATKRLGSLDFLRGIAVLGILVINIESFAYDDPWSPFKYGFDSAVDANTRFWVYFLAQGKFFSMFTLLFGVGFFMFLERLQGLGLKAMDIYARRLLWLFIFGVIHAYVIWDGDVLYHYAICGFLLFPFRSFKLKQLMITVLIFTGILFYNSYQNAKRIEFLHEQAILAQRLPAEDRTGQQAEDIEIWKKRTSKGIAVTDTATVRKSLVESITINADHSGVHKGNILYPGILFRTLIMMILGIILYKTGIFSDIRNKKLYWSTTLLLFFVALVINYLRYDHWTFHYFEPVENVWQSWLFTLPKETLGVAYILVLNGLYHQVLKGKDLNPISLAGRMALTNYIMQSIICALIFYGYGFGRYNTFNRYELLFIVSGIWIFQLIASTWWMKTHKQGPLEALWRKLTYR</sequence>
<keyword evidence="1" id="KW-0812">Transmembrane</keyword>
<proteinExistence type="predicted"/>
<name>A0A9X1HRY3_9BACT</name>
<feature type="transmembrane region" description="Helical" evidence="1">
    <location>
        <begin position="307"/>
        <end position="328"/>
    </location>
</feature>
<comment type="caution">
    <text evidence="3">The sequence shown here is derived from an EMBL/GenBank/DDBJ whole genome shotgun (WGS) entry which is preliminary data.</text>
</comment>
<feature type="transmembrane region" description="Helical" evidence="1">
    <location>
        <begin position="378"/>
        <end position="397"/>
    </location>
</feature>
<feature type="transmembrane region" description="Helical" evidence="1">
    <location>
        <begin position="348"/>
        <end position="366"/>
    </location>
</feature>
<feature type="transmembrane region" description="Helical" evidence="1">
    <location>
        <begin position="21"/>
        <end position="42"/>
    </location>
</feature>
<dbReference type="PANTHER" id="PTHR30590:SF2">
    <property type="entry name" value="INNER MEMBRANE PROTEIN"/>
    <property type="match status" value="1"/>
</dbReference>
<organism evidence="3 6">
    <name type="scientific">Fulvivirga sedimenti</name>
    <dbReference type="NCBI Taxonomy" id="2879465"/>
    <lineage>
        <taxon>Bacteria</taxon>
        <taxon>Pseudomonadati</taxon>
        <taxon>Bacteroidota</taxon>
        <taxon>Cytophagia</taxon>
        <taxon>Cytophagales</taxon>
        <taxon>Fulvivirgaceae</taxon>
        <taxon>Fulvivirga</taxon>
    </lineage>
</organism>
<feature type="transmembrane region" description="Helical" evidence="1">
    <location>
        <begin position="147"/>
        <end position="163"/>
    </location>
</feature>
<evidence type="ECO:0000313" key="4">
    <source>
        <dbReference type="EMBL" id="MCA6076289.1"/>
    </source>
</evidence>
<dbReference type="Pfam" id="PF04235">
    <property type="entry name" value="DUF418"/>
    <property type="match status" value="1"/>
</dbReference>
<feature type="transmembrane region" description="Helical" evidence="1">
    <location>
        <begin position="268"/>
        <end position="287"/>
    </location>
</feature>
<dbReference type="EMBL" id="JAIXNE010000002">
    <property type="protein sequence ID" value="MCA6075112.1"/>
    <property type="molecule type" value="Genomic_DNA"/>
</dbReference>
<dbReference type="PANTHER" id="PTHR30590">
    <property type="entry name" value="INNER MEMBRANE PROTEIN"/>
    <property type="match status" value="1"/>
</dbReference>
<evidence type="ECO:0000313" key="3">
    <source>
        <dbReference type="EMBL" id="MCA6075112.1"/>
    </source>
</evidence>